<dbReference type="SUPFAM" id="SSF56672">
    <property type="entry name" value="DNA/RNA polymerases"/>
    <property type="match status" value="1"/>
</dbReference>
<keyword evidence="3" id="KW-0695">RNA-directed DNA polymerase</keyword>
<accession>A0A1G8XCP7</accession>
<dbReference type="CDD" id="cd01651">
    <property type="entry name" value="RT_G2_intron"/>
    <property type="match status" value="1"/>
</dbReference>
<feature type="non-terminal residue" evidence="3">
    <location>
        <position position="1"/>
    </location>
</feature>
<dbReference type="AlphaFoldDB" id="A0A1G8XCP7"/>
<dbReference type="PANTHER" id="PTHR34047:SF8">
    <property type="entry name" value="PROTEIN YKFC"/>
    <property type="match status" value="1"/>
</dbReference>
<dbReference type="InterPro" id="IPR051083">
    <property type="entry name" value="GrpII_Intron_Splice-Mob/Def"/>
</dbReference>
<reference evidence="3 4" key="1">
    <citation type="submission" date="2016-10" db="EMBL/GenBank/DDBJ databases">
        <authorList>
            <person name="de Groot N.N."/>
        </authorList>
    </citation>
    <scope>NUCLEOTIDE SEQUENCE [LARGE SCALE GENOMIC DNA]</scope>
    <source>
        <strain evidence="3 4">CGMCC 1.6133</strain>
    </source>
</reference>
<dbReference type="OrthoDB" id="9793236at2"/>
<dbReference type="GO" id="GO:0003964">
    <property type="term" value="F:RNA-directed DNA polymerase activity"/>
    <property type="evidence" value="ECO:0007669"/>
    <property type="project" value="UniProtKB-KW"/>
</dbReference>
<evidence type="ECO:0000256" key="1">
    <source>
        <dbReference type="ARBA" id="ARBA00034120"/>
    </source>
</evidence>
<dbReference type="EMBL" id="FNES01000009">
    <property type="protein sequence ID" value="SDJ88156.1"/>
    <property type="molecule type" value="Genomic_DNA"/>
</dbReference>
<keyword evidence="3" id="KW-0548">Nucleotidyltransferase</keyword>
<feature type="domain" description="Reverse transcriptase" evidence="2">
    <location>
        <begin position="1"/>
        <end position="194"/>
    </location>
</feature>
<dbReference type="Pfam" id="PF00078">
    <property type="entry name" value="RVT_1"/>
    <property type="match status" value="1"/>
</dbReference>
<gene>
    <name evidence="3" type="ORF">SAMN04487954_1091</name>
</gene>
<dbReference type="STRING" id="376427.SAMN04487954_1091"/>
<comment type="similarity">
    <text evidence="1">Belongs to the bacterial reverse transcriptase family.</text>
</comment>
<dbReference type="Proteomes" id="UP000198525">
    <property type="component" value="Unassembled WGS sequence"/>
</dbReference>
<dbReference type="PROSITE" id="PS50878">
    <property type="entry name" value="RT_POL"/>
    <property type="match status" value="1"/>
</dbReference>
<evidence type="ECO:0000313" key="3">
    <source>
        <dbReference type="EMBL" id="SDJ88156.1"/>
    </source>
</evidence>
<organism evidence="3 4">
    <name type="scientific">Billgrantia gudaonensis</name>
    <dbReference type="NCBI Taxonomy" id="376427"/>
    <lineage>
        <taxon>Bacteria</taxon>
        <taxon>Pseudomonadati</taxon>
        <taxon>Pseudomonadota</taxon>
        <taxon>Gammaproteobacteria</taxon>
        <taxon>Oceanospirillales</taxon>
        <taxon>Halomonadaceae</taxon>
        <taxon>Billgrantia</taxon>
    </lineage>
</organism>
<sequence length="263" mass="29857">AFRDRVVHHALHRVVEPYFEARFIHHSYACRKGKGTHAATAAVQRMLRRAQAKWGTVYVLQGDIARYFPSIHQGRLLQQIQRTIGDRRVLELWRRIIAAQGADGVGLPIGALTSQLSANVYLDVLDHYVTDGLGYGLYARYMDDWIIMGPDKAALWRLLEHLTRWLDDELGLVINPKSTVYPASQGIDFAGYRTWTTHTLPRKRNVTAARRRMLGLARGYRAGRVSRDEIRGSWASFAGYTKHCQAARTRAAIAAEVRETMDS</sequence>
<evidence type="ECO:0000313" key="4">
    <source>
        <dbReference type="Proteomes" id="UP000198525"/>
    </source>
</evidence>
<evidence type="ECO:0000259" key="2">
    <source>
        <dbReference type="PROSITE" id="PS50878"/>
    </source>
</evidence>
<dbReference type="InterPro" id="IPR043502">
    <property type="entry name" value="DNA/RNA_pol_sf"/>
</dbReference>
<dbReference type="InterPro" id="IPR000477">
    <property type="entry name" value="RT_dom"/>
</dbReference>
<proteinExistence type="inferred from homology"/>
<name>A0A1G8XCP7_9GAMM</name>
<dbReference type="PANTHER" id="PTHR34047">
    <property type="entry name" value="NUCLEAR INTRON MATURASE 1, MITOCHONDRIAL-RELATED"/>
    <property type="match status" value="1"/>
</dbReference>
<keyword evidence="4" id="KW-1185">Reference proteome</keyword>
<protein>
    <submittedName>
        <fullName evidence="3">Reverse transcriptase (RNA-dependent DNA polymerase)</fullName>
    </submittedName>
</protein>
<keyword evidence="3" id="KW-0808">Transferase</keyword>
<dbReference type="RefSeq" id="WP_089686273.1">
    <property type="nucleotide sequence ID" value="NZ_FNES01000009.1"/>
</dbReference>